<evidence type="ECO:0000256" key="3">
    <source>
        <dbReference type="ARBA" id="ARBA00012918"/>
    </source>
</evidence>
<evidence type="ECO:0000313" key="8">
    <source>
        <dbReference type="EMBL" id="KAG8465252.1"/>
    </source>
</evidence>
<proteinExistence type="inferred from homology"/>
<dbReference type="PANTHER" id="PTHR12544:SF29">
    <property type="entry name" value="GLUTAMINASE"/>
    <property type="match status" value="1"/>
</dbReference>
<sequence>MPSSDARQDESRTADAEARDVTGGWDGARPRDALLPQPSRARLRWAWHERALAVGALLGATLLGAALGAALAARPAARPPAGLSVLGEPARIGVQDVQRDAAAATAAAAAAGRPARSFTDPSTVAPPDSSCMWEPHTLLSAAKRARPMGPHTNYHCSPSEGPPLMERPRVPIRAETIDRFVHEFDALVNRTRDLPTGGNPAFRCTSRCDAGDWTEHFGAAFVSVDGHVHRAGYDGHVSLMSISKLVAYMLALQAVGVSKVQEYVSAEPSGRSYGDFTTMGDHRAFNPYVSTGAEIIWSLLDAATPGHYRDSIELNRLTWARLSAGVGGEVRLYRDDGEAEAAAAIRALPTDPKQLIVNPSSTNLATIYVMAARLAQYGGLPANASIEGTYQGFVQVNNLRLTTPMLATAAATLANGGVNPLTADRVLSQREVRYLLTTMTMAGLYDGSGRWAFTVGMPAKSGVSGVLMVVAPGVGGFATVSEPLDPQGNSARGLAFFHGLAHRFPYLHGDTPGYGSDPNVALTAQEACELVTRTVQVQPGHYTPD</sequence>
<accession>A0A8J5XJ47</accession>
<comment type="caution">
    <text evidence="8">The sequence shown here is derived from an EMBL/GenBank/DDBJ whole genome shotgun (WGS) entry which is preliminary data.</text>
</comment>
<dbReference type="Proteomes" id="UP000751190">
    <property type="component" value="Unassembled WGS sequence"/>
</dbReference>
<keyword evidence="7" id="KW-0812">Transmembrane</keyword>
<dbReference type="AlphaFoldDB" id="A0A8J5XJ47"/>
<evidence type="ECO:0000256" key="7">
    <source>
        <dbReference type="SAM" id="Phobius"/>
    </source>
</evidence>
<dbReference type="GO" id="GO:0004359">
    <property type="term" value="F:glutaminase activity"/>
    <property type="evidence" value="ECO:0007669"/>
    <property type="project" value="UniProtKB-EC"/>
</dbReference>
<dbReference type="GO" id="GO:0006537">
    <property type="term" value="P:glutamate biosynthetic process"/>
    <property type="evidence" value="ECO:0007669"/>
    <property type="project" value="TreeGrafter"/>
</dbReference>
<dbReference type="PANTHER" id="PTHR12544">
    <property type="entry name" value="GLUTAMINASE"/>
    <property type="match status" value="1"/>
</dbReference>
<dbReference type="Pfam" id="PF04960">
    <property type="entry name" value="Glutaminase"/>
    <property type="match status" value="2"/>
</dbReference>
<keyword evidence="7" id="KW-0472">Membrane</keyword>
<evidence type="ECO:0000256" key="1">
    <source>
        <dbReference type="ARBA" id="ARBA00011076"/>
    </source>
</evidence>
<feature type="transmembrane region" description="Helical" evidence="7">
    <location>
        <begin position="51"/>
        <end position="73"/>
    </location>
</feature>
<comment type="subunit">
    <text evidence="2">Homotetramer.</text>
</comment>
<comment type="similarity">
    <text evidence="1">Belongs to the glutaminase family.</text>
</comment>
<feature type="compositionally biased region" description="Basic and acidic residues" evidence="6">
    <location>
        <begin position="1"/>
        <end position="20"/>
    </location>
</feature>
<dbReference type="InterPro" id="IPR015868">
    <property type="entry name" value="Glutaminase"/>
</dbReference>
<keyword evidence="4" id="KW-0378">Hydrolase</keyword>
<feature type="region of interest" description="Disordered" evidence="6">
    <location>
        <begin position="109"/>
        <end position="129"/>
    </location>
</feature>
<dbReference type="Gene3D" id="3.40.710.10">
    <property type="entry name" value="DD-peptidase/beta-lactamase superfamily"/>
    <property type="match status" value="1"/>
</dbReference>
<evidence type="ECO:0000256" key="6">
    <source>
        <dbReference type="SAM" id="MobiDB-lite"/>
    </source>
</evidence>
<evidence type="ECO:0000313" key="9">
    <source>
        <dbReference type="Proteomes" id="UP000751190"/>
    </source>
</evidence>
<evidence type="ECO:0000256" key="4">
    <source>
        <dbReference type="ARBA" id="ARBA00022801"/>
    </source>
</evidence>
<reference evidence="8" key="1">
    <citation type="submission" date="2021-05" db="EMBL/GenBank/DDBJ databases">
        <title>The genome of the haptophyte Pavlova lutheri (Diacronema luteri, Pavlovales) - a model for lipid biosynthesis in eukaryotic algae.</title>
        <authorList>
            <person name="Hulatt C.J."/>
            <person name="Posewitz M.C."/>
        </authorList>
    </citation>
    <scope>NUCLEOTIDE SEQUENCE</scope>
    <source>
        <strain evidence="8">NIVA-4/92</strain>
    </source>
</reference>
<dbReference type="EC" id="3.5.1.2" evidence="3"/>
<gene>
    <name evidence="8" type="ORF">KFE25_012615</name>
</gene>
<evidence type="ECO:0000256" key="2">
    <source>
        <dbReference type="ARBA" id="ARBA00011881"/>
    </source>
</evidence>
<feature type="region of interest" description="Disordered" evidence="6">
    <location>
        <begin position="1"/>
        <end position="33"/>
    </location>
</feature>
<evidence type="ECO:0000256" key="5">
    <source>
        <dbReference type="ARBA" id="ARBA00049534"/>
    </source>
</evidence>
<dbReference type="SUPFAM" id="SSF56601">
    <property type="entry name" value="beta-lactamase/transpeptidase-like"/>
    <property type="match status" value="1"/>
</dbReference>
<keyword evidence="7" id="KW-1133">Transmembrane helix</keyword>
<dbReference type="EMBL" id="JAGTXO010000011">
    <property type="protein sequence ID" value="KAG8465252.1"/>
    <property type="molecule type" value="Genomic_DNA"/>
</dbReference>
<protein>
    <recommendedName>
        <fullName evidence="3">glutaminase</fullName>
        <ecNumber evidence="3">3.5.1.2</ecNumber>
    </recommendedName>
</protein>
<keyword evidence="9" id="KW-1185">Reference proteome</keyword>
<dbReference type="GO" id="GO:0006543">
    <property type="term" value="P:L-glutamine catabolic process"/>
    <property type="evidence" value="ECO:0007669"/>
    <property type="project" value="TreeGrafter"/>
</dbReference>
<name>A0A8J5XJ47_DIALT</name>
<comment type="catalytic activity">
    <reaction evidence="5">
        <text>L-glutamine + H2O = L-glutamate + NH4(+)</text>
        <dbReference type="Rhea" id="RHEA:15889"/>
        <dbReference type="ChEBI" id="CHEBI:15377"/>
        <dbReference type="ChEBI" id="CHEBI:28938"/>
        <dbReference type="ChEBI" id="CHEBI:29985"/>
        <dbReference type="ChEBI" id="CHEBI:58359"/>
        <dbReference type="EC" id="3.5.1.2"/>
    </reaction>
</comment>
<dbReference type="InterPro" id="IPR012338">
    <property type="entry name" value="Beta-lactam/transpept-like"/>
</dbReference>
<organism evidence="8 9">
    <name type="scientific">Diacronema lutheri</name>
    <name type="common">Unicellular marine alga</name>
    <name type="synonym">Monochrysis lutheri</name>
    <dbReference type="NCBI Taxonomy" id="2081491"/>
    <lineage>
        <taxon>Eukaryota</taxon>
        <taxon>Haptista</taxon>
        <taxon>Haptophyta</taxon>
        <taxon>Pavlovophyceae</taxon>
        <taxon>Pavlovales</taxon>
        <taxon>Pavlovaceae</taxon>
        <taxon>Diacronema</taxon>
    </lineage>
</organism>
<dbReference type="OrthoDB" id="9995210at2759"/>